<dbReference type="Proteomes" id="UP000652760">
    <property type="component" value="Unassembled WGS sequence"/>
</dbReference>
<protein>
    <recommendedName>
        <fullName evidence="5">Lipoprotein</fullName>
    </recommendedName>
</protein>
<evidence type="ECO:0000313" key="4">
    <source>
        <dbReference type="Proteomes" id="UP000652760"/>
    </source>
</evidence>
<name>A0ABS1EYR3_9PROT</name>
<evidence type="ECO:0000256" key="1">
    <source>
        <dbReference type="SAM" id="MobiDB-lite"/>
    </source>
</evidence>
<sequence>MKTALRFVIVAAVPLALAACNQTSSNSGNSGGLFGGSGGGLFGSGNSDSSYARNGRCDDPRYNTSNGGHAEAGTDDYDCSRYGNGLKR</sequence>
<gene>
    <name evidence="3" type="ORF">JHL17_02680</name>
</gene>
<feature type="region of interest" description="Disordered" evidence="1">
    <location>
        <begin position="53"/>
        <end position="88"/>
    </location>
</feature>
<feature type="signal peptide" evidence="2">
    <location>
        <begin position="1"/>
        <end position="18"/>
    </location>
</feature>
<dbReference type="PROSITE" id="PS51257">
    <property type="entry name" value="PROKAR_LIPOPROTEIN"/>
    <property type="match status" value="1"/>
</dbReference>
<evidence type="ECO:0000256" key="2">
    <source>
        <dbReference type="SAM" id="SignalP"/>
    </source>
</evidence>
<evidence type="ECO:0000313" key="3">
    <source>
        <dbReference type="EMBL" id="MBK1836309.1"/>
    </source>
</evidence>
<keyword evidence="4" id="KW-1185">Reference proteome</keyword>
<dbReference type="RefSeq" id="WP_200190504.1">
    <property type="nucleotide sequence ID" value="NZ_JAENHM010000007.1"/>
</dbReference>
<feature type="chain" id="PRO_5047407179" description="Lipoprotein" evidence="2">
    <location>
        <begin position="19"/>
        <end position="88"/>
    </location>
</feature>
<keyword evidence="2" id="KW-0732">Signal</keyword>
<proteinExistence type="predicted"/>
<reference evidence="4" key="1">
    <citation type="submission" date="2021-01" db="EMBL/GenBank/DDBJ databases">
        <title>Genome public.</title>
        <authorList>
            <person name="Liu C."/>
            <person name="Sun Q."/>
        </authorList>
    </citation>
    <scope>NUCLEOTIDE SEQUENCE [LARGE SCALE GENOMIC DNA]</scope>
    <source>
        <strain evidence="4">YIM B02556</strain>
    </source>
</reference>
<comment type="caution">
    <text evidence="3">The sequence shown here is derived from an EMBL/GenBank/DDBJ whole genome shotgun (WGS) entry which is preliminary data.</text>
</comment>
<accession>A0ABS1EYR3</accession>
<evidence type="ECO:0008006" key="5">
    <source>
        <dbReference type="Google" id="ProtNLM"/>
    </source>
</evidence>
<dbReference type="EMBL" id="JAENHM010000007">
    <property type="protein sequence ID" value="MBK1836309.1"/>
    <property type="molecule type" value="Genomic_DNA"/>
</dbReference>
<organism evidence="3 4">
    <name type="scientific">Azospirillum endophyticum</name>
    <dbReference type="NCBI Taxonomy" id="2800326"/>
    <lineage>
        <taxon>Bacteria</taxon>
        <taxon>Pseudomonadati</taxon>
        <taxon>Pseudomonadota</taxon>
        <taxon>Alphaproteobacteria</taxon>
        <taxon>Rhodospirillales</taxon>
        <taxon>Azospirillaceae</taxon>
        <taxon>Azospirillum</taxon>
    </lineage>
</organism>